<organism evidence="9 11">
    <name type="scientific">Clonostachys chloroleuca</name>
    <dbReference type="NCBI Taxonomy" id="1926264"/>
    <lineage>
        <taxon>Eukaryota</taxon>
        <taxon>Fungi</taxon>
        <taxon>Dikarya</taxon>
        <taxon>Ascomycota</taxon>
        <taxon>Pezizomycotina</taxon>
        <taxon>Sordariomycetes</taxon>
        <taxon>Hypocreomycetidae</taxon>
        <taxon>Hypocreales</taxon>
        <taxon>Bionectriaceae</taxon>
        <taxon>Clonostachys</taxon>
    </lineage>
</organism>
<evidence type="ECO:0000256" key="2">
    <source>
        <dbReference type="ARBA" id="ARBA00022630"/>
    </source>
</evidence>
<evidence type="ECO:0000256" key="3">
    <source>
        <dbReference type="ARBA" id="ARBA00022827"/>
    </source>
</evidence>
<keyword evidence="6" id="KW-0812">Transmembrane</keyword>
<evidence type="ECO:0000256" key="1">
    <source>
        <dbReference type="ARBA" id="ARBA00007992"/>
    </source>
</evidence>
<accession>A0AA35LWA5</accession>
<keyword evidence="4" id="KW-0560">Oxidoreductase</keyword>
<evidence type="ECO:0000313" key="10">
    <source>
        <dbReference type="EMBL" id="CAI6089212.1"/>
    </source>
</evidence>
<comment type="similarity">
    <text evidence="1">Belongs to the paxM FAD-dependent monooxygenase family.</text>
</comment>
<evidence type="ECO:0000313" key="9">
    <source>
        <dbReference type="EMBL" id="CAI6081887.1"/>
    </source>
</evidence>
<feature type="domain" description="FAD-binding" evidence="7">
    <location>
        <begin position="203"/>
        <end position="284"/>
    </location>
</feature>
<keyword evidence="3" id="KW-0274">FAD</keyword>
<dbReference type="GO" id="GO:0004497">
    <property type="term" value="F:monooxygenase activity"/>
    <property type="evidence" value="ECO:0007669"/>
    <property type="project" value="UniProtKB-KW"/>
</dbReference>
<dbReference type="Proteomes" id="UP001160390">
    <property type="component" value="Unassembled WGS sequence"/>
</dbReference>
<evidence type="ECO:0000313" key="11">
    <source>
        <dbReference type="Proteomes" id="UP001160390"/>
    </source>
</evidence>
<dbReference type="SUPFAM" id="SSF51905">
    <property type="entry name" value="FAD/NAD(P)-binding domain"/>
    <property type="match status" value="1"/>
</dbReference>
<feature type="transmembrane region" description="Helical" evidence="6">
    <location>
        <begin position="7"/>
        <end position="25"/>
    </location>
</feature>
<evidence type="ECO:0000256" key="4">
    <source>
        <dbReference type="ARBA" id="ARBA00023002"/>
    </source>
</evidence>
<dbReference type="Pfam" id="PF13450">
    <property type="entry name" value="NAD_binding_8"/>
    <property type="match status" value="1"/>
</dbReference>
<gene>
    <name evidence="9" type="ORF">CCHLO57077_00019095</name>
    <name evidence="8" type="ORF">CCHLO57077_00019675</name>
    <name evidence="10" type="ORF">CCHLO57077_00019725</name>
</gene>
<reference evidence="9" key="1">
    <citation type="submission" date="2023-01" db="EMBL/GenBank/DDBJ databases">
        <authorList>
            <person name="Piombo E."/>
        </authorList>
    </citation>
    <scope>NUCLEOTIDE SEQUENCE</scope>
</reference>
<evidence type="ECO:0000259" key="7">
    <source>
        <dbReference type="Pfam" id="PF01494"/>
    </source>
</evidence>
<dbReference type="InterPro" id="IPR036188">
    <property type="entry name" value="FAD/NAD-bd_sf"/>
</dbReference>
<keyword evidence="6" id="KW-1133">Transmembrane helix</keyword>
<evidence type="ECO:0000256" key="6">
    <source>
        <dbReference type="SAM" id="Phobius"/>
    </source>
</evidence>
<dbReference type="PRINTS" id="PR00420">
    <property type="entry name" value="RNGMNOXGNASE"/>
</dbReference>
<dbReference type="Gene3D" id="3.50.50.60">
    <property type="entry name" value="FAD/NAD(P)-binding domain"/>
    <property type="match status" value="2"/>
</dbReference>
<dbReference type="PANTHER" id="PTHR13789">
    <property type="entry name" value="MONOOXYGENASE"/>
    <property type="match status" value="1"/>
</dbReference>
<dbReference type="AlphaFoldDB" id="A0AA35LWA5"/>
<dbReference type="EMBL" id="CABFNP030000953">
    <property type="protein sequence ID" value="CAI6089212.1"/>
    <property type="molecule type" value="Genomic_DNA"/>
</dbReference>
<protein>
    <recommendedName>
        <fullName evidence="7">FAD-binding domain-containing protein</fullName>
    </recommendedName>
</protein>
<dbReference type="PANTHER" id="PTHR13789:SF314">
    <property type="entry name" value="FAD-BINDING DOMAIN-CONTAINING PROTEIN"/>
    <property type="match status" value="1"/>
</dbReference>
<evidence type="ECO:0000313" key="8">
    <source>
        <dbReference type="EMBL" id="CAI6074210.1"/>
    </source>
</evidence>
<name>A0AA35LWA5_9HYPO</name>
<keyword evidence="11" id="KW-1185">Reference proteome</keyword>
<dbReference type="EMBL" id="CABFNP030000651">
    <property type="protein sequence ID" value="CAI6074210.1"/>
    <property type="molecule type" value="Genomic_DNA"/>
</dbReference>
<keyword evidence="5" id="KW-0503">Monooxygenase</keyword>
<dbReference type="Pfam" id="PF01494">
    <property type="entry name" value="FAD_binding_3"/>
    <property type="match status" value="1"/>
</dbReference>
<dbReference type="EMBL" id="CABFNP030000709">
    <property type="protein sequence ID" value="CAI6081887.1"/>
    <property type="molecule type" value="Genomic_DNA"/>
</dbReference>
<comment type="caution">
    <text evidence="9">The sequence shown here is derived from an EMBL/GenBank/DDBJ whole genome shotgun (WGS) entry which is preliminary data.</text>
</comment>
<dbReference type="InterPro" id="IPR002938">
    <property type="entry name" value="FAD-bd"/>
</dbReference>
<sequence>MSTDTRLNIGIVGAGISGLAAAIALRRAGHTVTVFEQSSEFRESGFAVSISPNGTRVLDLFGFDYRRAKALDCKKIEVSSGVDLCKSVEIALDDHRKRLAFRIEGGTAATRAELGRKVLNVDIESATLTLEDGSSFTYDLIVGADGRNDTLLTEDRSGELQDIEASYLSCDQLGRPKDYGSAFLAEALKKEYEKFHPLLRRTLSKANEVSDWSVTSTSSPTCWTKGKVVLIGDAVHSMFPTTGQGACQCLEDAVALGILLSNLPSRDHIYARLRSFEEMRRQRVVPVHALSGVLLGQERERDRKVARAVLGKDFSTPEENLVYTNGYNVILEARNYLERFLGTGKGKEWCSLL</sequence>
<dbReference type="GO" id="GO:0071949">
    <property type="term" value="F:FAD binding"/>
    <property type="evidence" value="ECO:0007669"/>
    <property type="project" value="InterPro"/>
</dbReference>
<keyword evidence="6" id="KW-0472">Membrane</keyword>
<dbReference type="InterPro" id="IPR050493">
    <property type="entry name" value="FAD-dep_Monooxygenase_BioMet"/>
</dbReference>
<evidence type="ECO:0000256" key="5">
    <source>
        <dbReference type="ARBA" id="ARBA00023033"/>
    </source>
</evidence>
<proteinExistence type="inferred from homology"/>
<keyword evidence="2" id="KW-0285">Flavoprotein</keyword>